<dbReference type="EMBL" id="LWBP01000187">
    <property type="protein sequence ID" value="OQP58805.1"/>
    <property type="molecule type" value="Genomic_DNA"/>
</dbReference>
<dbReference type="STRING" id="550983.A4R26_22850"/>
<evidence type="ECO:0000313" key="1">
    <source>
        <dbReference type="EMBL" id="OQP58805.1"/>
    </source>
</evidence>
<reference evidence="2" key="1">
    <citation type="submission" date="2016-04" db="EMBL/GenBank/DDBJ databases">
        <authorList>
            <person name="Chen L."/>
            <person name="Zhuang W."/>
            <person name="Wang G."/>
        </authorList>
    </citation>
    <scope>NUCLEOTIDE SEQUENCE [LARGE SCALE GENOMIC DNA]</scope>
    <source>
        <strain evidence="2">208</strain>
    </source>
</reference>
<organism evidence="1 2">
    <name type="scientific">Niastella populi</name>
    <dbReference type="NCBI Taxonomy" id="550983"/>
    <lineage>
        <taxon>Bacteria</taxon>
        <taxon>Pseudomonadati</taxon>
        <taxon>Bacteroidota</taxon>
        <taxon>Chitinophagia</taxon>
        <taxon>Chitinophagales</taxon>
        <taxon>Chitinophagaceae</taxon>
        <taxon>Niastella</taxon>
    </lineage>
</organism>
<dbReference type="OrthoDB" id="680135at2"/>
<keyword evidence="2" id="KW-1185">Reference proteome</keyword>
<evidence type="ECO:0008006" key="3">
    <source>
        <dbReference type="Google" id="ProtNLM"/>
    </source>
</evidence>
<dbReference type="Proteomes" id="UP000192276">
    <property type="component" value="Unassembled WGS sequence"/>
</dbReference>
<protein>
    <recommendedName>
        <fullName evidence="3">Signal transduction histidine kinase subgroup 3 dimerisation and phosphoacceptor domain-containing protein</fullName>
    </recommendedName>
</protein>
<comment type="caution">
    <text evidence="1">The sequence shown here is derived from an EMBL/GenBank/DDBJ whole genome shotgun (WGS) entry which is preliminary data.</text>
</comment>
<evidence type="ECO:0000313" key="2">
    <source>
        <dbReference type="Proteomes" id="UP000192276"/>
    </source>
</evidence>
<name>A0A1V9FKC8_9BACT</name>
<accession>A0A1V9FKC8</accession>
<dbReference type="RefSeq" id="WP_081165263.1">
    <property type="nucleotide sequence ID" value="NZ_LWBP01000187.1"/>
</dbReference>
<proteinExistence type="predicted"/>
<sequence length="116" mass="13022">MRSSNNKTSGSQLLENKLKVVKEQQVKQKEAGSALAAQDKERARIAQRIQEDLNQVLIAALLYIELAKTDDESREMCLERSSSFISGVIEELTDISRILAANDTDMMVIDDRTIHT</sequence>
<gene>
    <name evidence="1" type="ORF">A4R26_22850</name>
</gene>
<dbReference type="AlphaFoldDB" id="A0A1V9FKC8"/>